<feature type="transmembrane region" description="Helical" evidence="1">
    <location>
        <begin position="165"/>
        <end position="188"/>
    </location>
</feature>
<evidence type="ECO:0000313" key="3">
    <source>
        <dbReference type="Proteomes" id="UP000007174"/>
    </source>
</evidence>
<dbReference type="Proteomes" id="UP000007174">
    <property type="component" value="Unassembled WGS sequence"/>
</dbReference>
<name>H1VPR1_COLHI</name>
<organism evidence="2 3">
    <name type="scientific">Colletotrichum higginsianum (strain IMI 349063)</name>
    <name type="common">Crucifer anthracnose fungus</name>
    <dbReference type="NCBI Taxonomy" id="759273"/>
    <lineage>
        <taxon>Eukaryota</taxon>
        <taxon>Fungi</taxon>
        <taxon>Dikarya</taxon>
        <taxon>Ascomycota</taxon>
        <taxon>Pezizomycotina</taxon>
        <taxon>Sordariomycetes</taxon>
        <taxon>Hypocreomycetidae</taxon>
        <taxon>Glomerellales</taxon>
        <taxon>Glomerellaceae</taxon>
        <taxon>Colletotrichum</taxon>
        <taxon>Colletotrichum destructivum species complex</taxon>
    </lineage>
</organism>
<reference evidence="3" key="1">
    <citation type="journal article" date="2012" name="Nat. Genet.">
        <title>Lifestyle transitions in plant pathogenic Colletotrichum fungi deciphered by genome and transcriptome analyses.</title>
        <authorList>
            <person name="O'Connell R.J."/>
            <person name="Thon M.R."/>
            <person name="Hacquard S."/>
            <person name="Amyotte S.G."/>
            <person name="Kleemann J."/>
            <person name="Torres M.F."/>
            <person name="Damm U."/>
            <person name="Buiate E.A."/>
            <person name="Epstein L."/>
            <person name="Alkan N."/>
            <person name="Altmueller J."/>
            <person name="Alvarado-Balderrama L."/>
            <person name="Bauser C.A."/>
            <person name="Becker C."/>
            <person name="Birren B.W."/>
            <person name="Chen Z."/>
            <person name="Choi J."/>
            <person name="Crouch J.A."/>
            <person name="Duvick J.P."/>
            <person name="Farman M.A."/>
            <person name="Gan P."/>
            <person name="Heiman D."/>
            <person name="Henrissat B."/>
            <person name="Howard R.J."/>
            <person name="Kabbage M."/>
            <person name="Koch C."/>
            <person name="Kracher B."/>
            <person name="Kubo Y."/>
            <person name="Law A.D."/>
            <person name="Lebrun M.-H."/>
            <person name="Lee Y.-H."/>
            <person name="Miyara I."/>
            <person name="Moore N."/>
            <person name="Neumann U."/>
            <person name="Nordstroem K."/>
            <person name="Panaccione D.G."/>
            <person name="Panstruga R."/>
            <person name="Place M."/>
            <person name="Proctor R.H."/>
            <person name="Prusky D."/>
            <person name="Rech G."/>
            <person name="Reinhardt R."/>
            <person name="Rollins J.A."/>
            <person name="Rounsley S."/>
            <person name="Schardl C.L."/>
            <person name="Schwartz D.C."/>
            <person name="Shenoy N."/>
            <person name="Shirasu K."/>
            <person name="Sikhakolli U.R."/>
            <person name="Stueber K."/>
            <person name="Sukno S.A."/>
            <person name="Sweigard J.A."/>
            <person name="Takano Y."/>
            <person name="Takahara H."/>
            <person name="Trail F."/>
            <person name="van der Does H.C."/>
            <person name="Voll L.M."/>
            <person name="Will I."/>
            <person name="Young S."/>
            <person name="Zeng Q."/>
            <person name="Zhang J."/>
            <person name="Zhou S."/>
            <person name="Dickman M.B."/>
            <person name="Schulze-Lefert P."/>
            <person name="Ver Loren van Themaat E."/>
            <person name="Ma L.-J."/>
            <person name="Vaillancourt L.J."/>
        </authorList>
    </citation>
    <scope>NUCLEOTIDE SEQUENCE [LARGE SCALE GENOMIC DNA]</scope>
    <source>
        <strain evidence="3">IMI 349063</strain>
    </source>
</reference>
<accession>H1VPR1</accession>
<dbReference type="EMBL" id="CACQ02005230">
    <property type="protein sequence ID" value="CCF42217.1"/>
    <property type="molecule type" value="Genomic_DNA"/>
</dbReference>
<gene>
    <name evidence="2" type="ORF">CH063_12287</name>
</gene>
<keyword evidence="1" id="KW-0812">Transmembrane</keyword>
<dbReference type="AlphaFoldDB" id="H1VPR1"/>
<keyword evidence="1" id="KW-1133">Transmembrane helix</keyword>
<protein>
    <submittedName>
        <fullName evidence="2">Uncharacterized protein</fullName>
    </submittedName>
</protein>
<sequence>MACLSELVRRNTSWCLARPRFNGHTGPHTNTPHGLDFYFAFDTRASFSRTQRPFLGSWVHTYIHVVVSGLANKVQPLRMASSSCTASSVNKYDDMYRLAFTTFSFSFSEFFCSYYIDPPNPIGIGTYPKMRTSSPAANQSVGIQWPFRSVSFLIFLLLSLPPTFFFFSILLYFCPSIFSFTILPFFLLQENLHFDVSLPTNHTPLYQGKALRPDPGRFQYILESHTI</sequence>
<keyword evidence="1" id="KW-0472">Membrane</keyword>
<proteinExistence type="predicted"/>
<dbReference type="HOGENOM" id="CLU_1219624_0_0_1"/>
<evidence type="ECO:0000256" key="1">
    <source>
        <dbReference type="SAM" id="Phobius"/>
    </source>
</evidence>
<evidence type="ECO:0000313" key="2">
    <source>
        <dbReference type="EMBL" id="CCF42217.1"/>
    </source>
</evidence>